<feature type="transmembrane region" description="Helical" evidence="4">
    <location>
        <begin position="101"/>
        <end position="121"/>
    </location>
</feature>
<name>A0A1H7H3Q6_AQUAM</name>
<keyword evidence="7" id="KW-1185">Reference proteome</keyword>
<keyword evidence="4" id="KW-1133">Transmembrane helix</keyword>
<dbReference type="STRING" id="1038014.SAMN04487910_0557"/>
<feature type="transmembrane region" description="Helical" evidence="4">
    <location>
        <begin position="167"/>
        <end position="187"/>
    </location>
</feature>
<dbReference type="SMART" id="SM00342">
    <property type="entry name" value="HTH_ARAC"/>
    <property type="match status" value="1"/>
</dbReference>
<dbReference type="PROSITE" id="PS00041">
    <property type="entry name" value="HTH_ARAC_FAMILY_1"/>
    <property type="match status" value="1"/>
</dbReference>
<dbReference type="InterPro" id="IPR018062">
    <property type="entry name" value="HTH_AraC-typ_CS"/>
</dbReference>
<keyword evidence="2" id="KW-0238">DNA-binding</keyword>
<keyword evidence="4" id="KW-0472">Membrane</keyword>
<feature type="transmembrane region" description="Helical" evidence="4">
    <location>
        <begin position="42"/>
        <end position="63"/>
    </location>
</feature>
<dbReference type="AlphaFoldDB" id="A0A1H7H3Q6"/>
<evidence type="ECO:0000256" key="2">
    <source>
        <dbReference type="ARBA" id="ARBA00023125"/>
    </source>
</evidence>
<feature type="transmembrane region" description="Helical" evidence="4">
    <location>
        <begin position="133"/>
        <end position="155"/>
    </location>
</feature>
<evidence type="ECO:0000256" key="4">
    <source>
        <dbReference type="SAM" id="Phobius"/>
    </source>
</evidence>
<dbReference type="PANTHER" id="PTHR43280:SF29">
    <property type="entry name" value="ARAC-FAMILY TRANSCRIPTIONAL REGULATOR"/>
    <property type="match status" value="1"/>
</dbReference>
<evidence type="ECO:0000313" key="7">
    <source>
        <dbReference type="Proteomes" id="UP000198521"/>
    </source>
</evidence>
<feature type="transmembrane region" description="Helical" evidence="4">
    <location>
        <begin position="230"/>
        <end position="252"/>
    </location>
</feature>
<feature type="transmembrane region" description="Helical" evidence="4">
    <location>
        <begin position="75"/>
        <end position="95"/>
    </location>
</feature>
<dbReference type="PANTHER" id="PTHR43280">
    <property type="entry name" value="ARAC-FAMILY TRANSCRIPTIONAL REGULATOR"/>
    <property type="match status" value="1"/>
</dbReference>
<protein>
    <submittedName>
        <fullName evidence="6">Transcriptional regulator, AraC family</fullName>
    </submittedName>
</protein>
<evidence type="ECO:0000256" key="1">
    <source>
        <dbReference type="ARBA" id="ARBA00023015"/>
    </source>
</evidence>
<dbReference type="Gene3D" id="1.10.10.60">
    <property type="entry name" value="Homeodomain-like"/>
    <property type="match status" value="2"/>
</dbReference>
<dbReference type="InterPro" id="IPR018060">
    <property type="entry name" value="HTH_AraC"/>
</dbReference>
<keyword evidence="3" id="KW-0804">Transcription</keyword>
<dbReference type="GO" id="GO:0043565">
    <property type="term" value="F:sequence-specific DNA binding"/>
    <property type="evidence" value="ECO:0007669"/>
    <property type="project" value="InterPro"/>
</dbReference>
<dbReference type="InterPro" id="IPR009057">
    <property type="entry name" value="Homeodomain-like_sf"/>
</dbReference>
<proteinExistence type="predicted"/>
<feature type="domain" description="HTH araC/xylS-type" evidence="5">
    <location>
        <begin position="284"/>
        <end position="385"/>
    </location>
</feature>
<dbReference type="Proteomes" id="UP000198521">
    <property type="component" value="Unassembled WGS sequence"/>
</dbReference>
<dbReference type="Pfam" id="PF12833">
    <property type="entry name" value="HTH_18"/>
    <property type="match status" value="1"/>
</dbReference>
<dbReference type="EMBL" id="FOAB01000001">
    <property type="protein sequence ID" value="SEK45066.1"/>
    <property type="molecule type" value="Genomic_DNA"/>
</dbReference>
<feature type="transmembrane region" description="Helical" evidence="4">
    <location>
        <begin position="208"/>
        <end position="224"/>
    </location>
</feature>
<sequence length="386" mass="44933">MLQFHNWGIFSVYRRILKLKSRNNISYICKTNDKLLEFSKNLLFFFSALGAFNGLFLSLYFGFLIKNRSRATHFLAALLFVISVRVTKSVFLTFYPGTSSIFVSIGLTACFLIGPFLYLYTRIALNPHKVYKWNWLFHIIPVLIFMTIISIEYPYREYKYLWWRSPPRIFGTLLFAQWSIYTIAAVYQARNTFSTLWSKTKKITTLDFWIINIVTGGFIIWLAYNTTTYTSYIVGALSFSFTFYITLIIWIIKRRKSTLTFLTPTVKYANKKIDQVKASSISDKLDTLFIKEEIHRNPNLKLSDVANELDIKPHELSQYLNDNLGLSFSNYINTHRIVTATELIKTNTLLTLEAIGNECGFKSNSTFYAAFKKQEGMTPSQFKKSF</sequence>
<dbReference type="PROSITE" id="PS01124">
    <property type="entry name" value="HTH_ARAC_FAMILY_2"/>
    <property type="match status" value="1"/>
</dbReference>
<organism evidence="6 7">
    <name type="scientific">Aquimarina amphilecti</name>
    <dbReference type="NCBI Taxonomy" id="1038014"/>
    <lineage>
        <taxon>Bacteria</taxon>
        <taxon>Pseudomonadati</taxon>
        <taxon>Bacteroidota</taxon>
        <taxon>Flavobacteriia</taxon>
        <taxon>Flavobacteriales</taxon>
        <taxon>Flavobacteriaceae</taxon>
        <taxon>Aquimarina</taxon>
    </lineage>
</organism>
<gene>
    <name evidence="6" type="ORF">SAMN04487910_0557</name>
</gene>
<dbReference type="SUPFAM" id="SSF46689">
    <property type="entry name" value="Homeodomain-like"/>
    <property type="match status" value="1"/>
</dbReference>
<evidence type="ECO:0000259" key="5">
    <source>
        <dbReference type="PROSITE" id="PS01124"/>
    </source>
</evidence>
<evidence type="ECO:0000313" key="6">
    <source>
        <dbReference type="EMBL" id="SEK45066.1"/>
    </source>
</evidence>
<evidence type="ECO:0000256" key="3">
    <source>
        <dbReference type="ARBA" id="ARBA00023163"/>
    </source>
</evidence>
<reference evidence="6 7" key="1">
    <citation type="submission" date="2016-10" db="EMBL/GenBank/DDBJ databases">
        <authorList>
            <person name="de Groot N.N."/>
        </authorList>
    </citation>
    <scope>NUCLEOTIDE SEQUENCE [LARGE SCALE GENOMIC DNA]</scope>
    <source>
        <strain evidence="6 7">DSM 25232</strain>
    </source>
</reference>
<keyword evidence="4" id="KW-0812">Transmembrane</keyword>
<dbReference type="GO" id="GO:0003700">
    <property type="term" value="F:DNA-binding transcription factor activity"/>
    <property type="evidence" value="ECO:0007669"/>
    <property type="project" value="InterPro"/>
</dbReference>
<keyword evidence="1" id="KW-0805">Transcription regulation</keyword>
<dbReference type="OrthoDB" id="6283866at2"/>
<accession>A0A1H7H3Q6</accession>